<dbReference type="GO" id="GO:0005524">
    <property type="term" value="F:ATP binding"/>
    <property type="evidence" value="ECO:0007669"/>
    <property type="project" value="InterPro"/>
</dbReference>
<organism evidence="3">
    <name type="scientific">Leptosphaeria maculans (strain JN3 / isolate v23.1.3 / race Av1-4-5-6-7-8)</name>
    <name type="common">Blackleg fungus</name>
    <name type="synonym">Phoma lingam</name>
    <dbReference type="NCBI Taxonomy" id="985895"/>
    <lineage>
        <taxon>Eukaryota</taxon>
        <taxon>Fungi</taxon>
        <taxon>Dikarya</taxon>
        <taxon>Ascomycota</taxon>
        <taxon>Pezizomycotina</taxon>
        <taxon>Dothideomycetes</taxon>
        <taxon>Pleosporomycetidae</taxon>
        <taxon>Pleosporales</taxon>
        <taxon>Pleosporineae</taxon>
        <taxon>Leptosphaeriaceae</taxon>
        <taxon>Plenodomus</taxon>
        <taxon>Plenodomus lingam/Leptosphaeria maculans species complex</taxon>
    </lineage>
</organism>
<dbReference type="EMBL" id="FP929134">
    <property type="protein sequence ID" value="CBX98974.1"/>
    <property type="molecule type" value="Genomic_DNA"/>
</dbReference>
<dbReference type="AlphaFoldDB" id="E5A5S6"/>
<dbReference type="PROSITE" id="PS50011">
    <property type="entry name" value="PROTEIN_KINASE_DOM"/>
    <property type="match status" value="1"/>
</dbReference>
<dbReference type="GO" id="GO:0005737">
    <property type="term" value="C:cytoplasm"/>
    <property type="evidence" value="ECO:0007669"/>
    <property type="project" value="TreeGrafter"/>
</dbReference>
<dbReference type="OrthoDB" id="10252171at2759"/>
<keyword evidence="3" id="KW-1185">Reference proteome</keyword>
<keyword evidence="2" id="KW-0418">Kinase</keyword>
<dbReference type="Pfam" id="PF00069">
    <property type="entry name" value="Pkinase"/>
    <property type="match status" value="1"/>
</dbReference>
<dbReference type="GO" id="GO:0004674">
    <property type="term" value="F:protein serine/threonine kinase activity"/>
    <property type="evidence" value="ECO:0007669"/>
    <property type="project" value="TreeGrafter"/>
</dbReference>
<dbReference type="SMART" id="SM00220">
    <property type="entry name" value="S_TKc"/>
    <property type="match status" value="1"/>
</dbReference>
<protein>
    <submittedName>
        <fullName evidence="2">Similar to calcium/calmodulin dependent protein kinase</fullName>
    </submittedName>
</protein>
<dbReference type="OMA" id="LVNWTCD"/>
<keyword evidence="2" id="KW-0808">Transferase</keyword>
<dbReference type="Proteomes" id="UP000002668">
    <property type="component" value="Genome"/>
</dbReference>
<dbReference type="VEuPathDB" id="FungiDB:LEMA_P082130.1"/>
<evidence type="ECO:0000313" key="2">
    <source>
        <dbReference type="EMBL" id="CBX98974.1"/>
    </source>
</evidence>
<dbReference type="Gene3D" id="1.10.510.10">
    <property type="entry name" value="Transferase(Phosphotransferase) domain 1"/>
    <property type="match status" value="1"/>
</dbReference>
<accession>E5A5S6</accession>
<name>E5A5S6_LEPMJ</name>
<dbReference type="InParanoid" id="E5A5S6"/>
<dbReference type="InterPro" id="IPR000719">
    <property type="entry name" value="Prot_kinase_dom"/>
</dbReference>
<dbReference type="STRING" id="985895.E5A5S6"/>
<dbReference type="eggNOG" id="KOG0032">
    <property type="taxonomic scope" value="Eukaryota"/>
</dbReference>
<dbReference type="PANTHER" id="PTHR44167">
    <property type="entry name" value="OVARIAN-SPECIFIC SERINE/THREONINE-PROTEIN KINASE LOK-RELATED"/>
    <property type="match status" value="1"/>
</dbReference>
<reference evidence="3" key="1">
    <citation type="journal article" date="2011" name="Nat. Commun.">
        <title>Effector diversification within compartments of the Leptosphaeria maculans genome affected by Repeat-Induced Point mutations.</title>
        <authorList>
            <person name="Rouxel T."/>
            <person name="Grandaubert J."/>
            <person name="Hane J.K."/>
            <person name="Hoede C."/>
            <person name="van de Wouw A.P."/>
            <person name="Couloux A."/>
            <person name="Dominguez V."/>
            <person name="Anthouard V."/>
            <person name="Bally P."/>
            <person name="Bourras S."/>
            <person name="Cozijnsen A.J."/>
            <person name="Ciuffetti L.M."/>
            <person name="Degrave A."/>
            <person name="Dilmaghani A."/>
            <person name="Duret L."/>
            <person name="Fudal I."/>
            <person name="Goodwin S.B."/>
            <person name="Gout L."/>
            <person name="Glaser N."/>
            <person name="Linglin J."/>
            <person name="Kema G.H.J."/>
            <person name="Lapalu N."/>
            <person name="Lawrence C.B."/>
            <person name="May K."/>
            <person name="Meyer M."/>
            <person name="Ollivier B."/>
            <person name="Poulain J."/>
            <person name="Schoch C.L."/>
            <person name="Simon A."/>
            <person name="Spatafora J.W."/>
            <person name="Stachowiak A."/>
            <person name="Turgeon B.G."/>
            <person name="Tyler B.M."/>
            <person name="Vincent D."/>
            <person name="Weissenbach J."/>
            <person name="Amselem J."/>
            <person name="Quesneville H."/>
            <person name="Oliver R.P."/>
            <person name="Wincker P."/>
            <person name="Balesdent M.-H."/>
            <person name="Howlett B.J."/>
        </authorList>
    </citation>
    <scope>NUCLEOTIDE SEQUENCE [LARGE SCALE GENOMIC DNA]</scope>
    <source>
        <strain evidence="3">JN3 / isolate v23.1.3 / race Av1-4-5-6-7-8</strain>
    </source>
</reference>
<dbReference type="PANTHER" id="PTHR44167:SF18">
    <property type="entry name" value="PROTEIN KINASE DOMAIN-CONTAINING PROTEIN"/>
    <property type="match status" value="1"/>
</dbReference>
<dbReference type="InterPro" id="IPR011009">
    <property type="entry name" value="Kinase-like_dom_sf"/>
</dbReference>
<feature type="domain" description="Protein kinase" evidence="1">
    <location>
        <begin position="12"/>
        <end position="348"/>
    </location>
</feature>
<sequence length="353" mass="40711">MTHYYVICIHEHLIRSRLIRAEFHMIVRPVRVLQAARMISTLVGQSGREYNLQKVLQRHPKKPELSVCLALCDKTPYVVKPVSESILEHLQEFRAEFESHPRLRIHVDKIEKESILVYEYFKTDLLALVENYPPLPLTARKKILKGIGNTLAEMHEKNWIHLDLKPDNIFLNWYVDSNDEFHLEKVVLGDMDCALKLKGEKLLNYKIGNVMWRSPEGQLGRGVGKPSEVFSFALLCLYVITGVQSLHFNFAELDTEPEVVVLLKLLSTFGPLPDALTKHVDDAKAGELLTNLWQTVKENDVNGHFADWTEDVFPNLTDEVKRLILRMTNLDPAKRATMSEIVKDSYWVEDEKS</sequence>
<dbReference type="GO" id="GO:0005634">
    <property type="term" value="C:nucleus"/>
    <property type="evidence" value="ECO:0007669"/>
    <property type="project" value="TreeGrafter"/>
</dbReference>
<dbReference type="SUPFAM" id="SSF56112">
    <property type="entry name" value="Protein kinase-like (PK-like)"/>
    <property type="match status" value="1"/>
</dbReference>
<dbReference type="HOGENOM" id="CLU_054430_0_0_1"/>
<evidence type="ECO:0000313" key="3">
    <source>
        <dbReference type="Proteomes" id="UP000002668"/>
    </source>
</evidence>
<proteinExistence type="predicted"/>
<dbReference type="GO" id="GO:0044773">
    <property type="term" value="P:mitotic DNA damage checkpoint signaling"/>
    <property type="evidence" value="ECO:0007669"/>
    <property type="project" value="TreeGrafter"/>
</dbReference>
<evidence type="ECO:0000259" key="1">
    <source>
        <dbReference type="PROSITE" id="PS50011"/>
    </source>
</evidence>
<gene>
    <name evidence="2" type="ORF">LEMA_P082130.1</name>
</gene>